<organism evidence="1 2">
    <name type="scientific">Gossypium arboreum</name>
    <name type="common">Tree cotton</name>
    <name type="synonym">Gossypium nanking</name>
    <dbReference type="NCBI Taxonomy" id="29729"/>
    <lineage>
        <taxon>Eukaryota</taxon>
        <taxon>Viridiplantae</taxon>
        <taxon>Streptophyta</taxon>
        <taxon>Embryophyta</taxon>
        <taxon>Tracheophyta</taxon>
        <taxon>Spermatophyta</taxon>
        <taxon>Magnoliopsida</taxon>
        <taxon>eudicotyledons</taxon>
        <taxon>Gunneridae</taxon>
        <taxon>Pentapetalae</taxon>
        <taxon>rosids</taxon>
        <taxon>malvids</taxon>
        <taxon>Malvales</taxon>
        <taxon>Malvaceae</taxon>
        <taxon>Malvoideae</taxon>
        <taxon>Gossypium</taxon>
    </lineage>
</organism>
<evidence type="ECO:0000313" key="2">
    <source>
        <dbReference type="Proteomes" id="UP000032142"/>
    </source>
</evidence>
<gene>
    <name evidence="1" type="ORF">F383_27071</name>
</gene>
<reference evidence="2" key="1">
    <citation type="submission" date="2014-09" db="EMBL/GenBank/DDBJ databases">
        <authorList>
            <person name="Mudge J."/>
            <person name="Ramaraj T."/>
            <person name="Lindquist I.E."/>
            <person name="Bharti A.K."/>
            <person name="Sundararajan A."/>
            <person name="Cameron C.T."/>
            <person name="Woodward J.E."/>
            <person name="May G.D."/>
            <person name="Brubaker C."/>
            <person name="Broadhvest J."/>
            <person name="Wilkins T.A."/>
        </authorList>
    </citation>
    <scope>NUCLEOTIDE SEQUENCE</scope>
    <source>
        <strain evidence="2">cv. AKA8401</strain>
    </source>
</reference>
<protein>
    <submittedName>
        <fullName evidence="1">Uncharacterized protein</fullName>
    </submittedName>
</protein>
<evidence type="ECO:0000313" key="1">
    <source>
        <dbReference type="EMBL" id="KHG21218.1"/>
    </source>
</evidence>
<dbReference type="Proteomes" id="UP000032142">
    <property type="component" value="Unassembled WGS sequence"/>
</dbReference>
<keyword evidence="2" id="KW-1185">Reference proteome</keyword>
<name>A0A0B0P3A8_GOSAR</name>
<proteinExistence type="predicted"/>
<dbReference type="EMBL" id="KN417879">
    <property type="protein sequence ID" value="KHG21218.1"/>
    <property type="molecule type" value="Genomic_DNA"/>
</dbReference>
<accession>A0A0B0P3A8</accession>
<sequence length="12" mass="1363">MDLARMGNSIRV</sequence>